<proteinExistence type="predicted"/>
<keyword evidence="2" id="KW-1185">Reference proteome</keyword>
<dbReference type="GO" id="GO:0016740">
    <property type="term" value="F:transferase activity"/>
    <property type="evidence" value="ECO:0007669"/>
    <property type="project" value="UniProtKB-KW"/>
</dbReference>
<dbReference type="InterPro" id="IPR029044">
    <property type="entry name" value="Nucleotide-diphossugar_trans"/>
</dbReference>
<keyword evidence="1" id="KW-0808">Transferase</keyword>
<dbReference type="OrthoDB" id="2014201at2759"/>
<gene>
    <name evidence="1" type="ORF">K469DRAFT_712607</name>
</gene>
<dbReference type="Proteomes" id="UP000800200">
    <property type="component" value="Unassembled WGS sequence"/>
</dbReference>
<protein>
    <submittedName>
        <fullName evidence="1">Glycosyltransferase family 8 protein</fullName>
    </submittedName>
</protein>
<dbReference type="AlphaFoldDB" id="A0A6A6EV82"/>
<name>A0A6A6EV82_9PEZI</name>
<organism evidence="1 2">
    <name type="scientific">Zopfia rhizophila CBS 207.26</name>
    <dbReference type="NCBI Taxonomy" id="1314779"/>
    <lineage>
        <taxon>Eukaryota</taxon>
        <taxon>Fungi</taxon>
        <taxon>Dikarya</taxon>
        <taxon>Ascomycota</taxon>
        <taxon>Pezizomycotina</taxon>
        <taxon>Dothideomycetes</taxon>
        <taxon>Dothideomycetes incertae sedis</taxon>
        <taxon>Zopfiaceae</taxon>
        <taxon>Zopfia</taxon>
    </lineage>
</organism>
<dbReference type="Gene3D" id="3.90.550.10">
    <property type="entry name" value="Spore Coat Polysaccharide Biosynthesis Protein SpsA, Chain A"/>
    <property type="match status" value="1"/>
</dbReference>
<accession>A0A6A6EV82</accession>
<evidence type="ECO:0000313" key="1">
    <source>
        <dbReference type="EMBL" id="KAF2193786.1"/>
    </source>
</evidence>
<reference evidence="1" key="1">
    <citation type="journal article" date="2020" name="Stud. Mycol.">
        <title>101 Dothideomycetes genomes: a test case for predicting lifestyles and emergence of pathogens.</title>
        <authorList>
            <person name="Haridas S."/>
            <person name="Albert R."/>
            <person name="Binder M."/>
            <person name="Bloem J."/>
            <person name="Labutti K."/>
            <person name="Salamov A."/>
            <person name="Andreopoulos B."/>
            <person name="Baker S."/>
            <person name="Barry K."/>
            <person name="Bills G."/>
            <person name="Bluhm B."/>
            <person name="Cannon C."/>
            <person name="Castanera R."/>
            <person name="Culley D."/>
            <person name="Daum C."/>
            <person name="Ezra D."/>
            <person name="Gonzalez J."/>
            <person name="Henrissat B."/>
            <person name="Kuo A."/>
            <person name="Liang C."/>
            <person name="Lipzen A."/>
            <person name="Lutzoni F."/>
            <person name="Magnuson J."/>
            <person name="Mondo S."/>
            <person name="Nolan M."/>
            <person name="Ohm R."/>
            <person name="Pangilinan J."/>
            <person name="Park H.-J."/>
            <person name="Ramirez L."/>
            <person name="Alfaro M."/>
            <person name="Sun H."/>
            <person name="Tritt A."/>
            <person name="Yoshinaga Y."/>
            <person name="Zwiers L.-H."/>
            <person name="Turgeon B."/>
            <person name="Goodwin S."/>
            <person name="Spatafora J."/>
            <person name="Crous P."/>
            <person name="Grigoriev I."/>
        </authorList>
    </citation>
    <scope>NUCLEOTIDE SEQUENCE</scope>
    <source>
        <strain evidence="1">CBS 207.26</strain>
    </source>
</reference>
<evidence type="ECO:0000313" key="2">
    <source>
        <dbReference type="Proteomes" id="UP000800200"/>
    </source>
</evidence>
<sequence>MSASADTYGDQTEWEKPGHENYFCACFMLLAPSEVLFNYYLYVLAGGDALKNAAYPEQDLLIWVHRENGQMPWRRIPIEWSANDGEMNDEIEGGVKSLHVKAWEGAMQTKEVGNAANEKTRKMWRELIKEMEEYYRLGSLT</sequence>
<dbReference type="EMBL" id="ML994613">
    <property type="protein sequence ID" value="KAF2193786.1"/>
    <property type="molecule type" value="Genomic_DNA"/>
</dbReference>